<organism evidence="4 5">
    <name type="scientific">Sporolactobacillus shoreicorticis</name>
    <dbReference type="NCBI Taxonomy" id="1923877"/>
    <lineage>
        <taxon>Bacteria</taxon>
        <taxon>Bacillati</taxon>
        <taxon>Bacillota</taxon>
        <taxon>Bacilli</taxon>
        <taxon>Bacillales</taxon>
        <taxon>Sporolactobacillaceae</taxon>
        <taxon>Sporolactobacillus</taxon>
    </lineage>
</organism>
<name>A0ABW5S7G5_9BACL</name>
<dbReference type="Pfam" id="PF21984">
    <property type="entry name" value="DnaD_N"/>
    <property type="match status" value="1"/>
</dbReference>
<dbReference type="PANTHER" id="PTHR37293">
    <property type="entry name" value="PHAGE REPLICATION PROTEIN-RELATED"/>
    <property type="match status" value="1"/>
</dbReference>
<comment type="similarity">
    <text evidence="1">Belongs to the DnaB/DnaD family.</text>
</comment>
<dbReference type="InterPro" id="IPR034829">
    <property type="entry name" value="DnaD-like_sf"/>
</dbReference>
<sequence>MDMKFMLKLVETGSVNVPALLIEHYHDIGLNEQECMMLIQVHSFISRGDDFPTFDDLSRRMTLNETACADLLRRLIQGGFLSIVQKNDQQLYAEAYSLHPLWEKLLRAAYGMTIDLPSKKNEDTLYTLFETEFGRPLSPIECETLAMWMDQDRHSPALIKGALREAVVSGKLNFRYIDRILFDWKKNGIKTLDQAKARGEKVRSHQQRSANAVHSIHHDAPKMPAYNWLEKRE</sequence>
<dbReference type="SUPFAM" id="SSF158499">
    <property type="entry name" value="DnaD domain-like"/>
    <property type="match status" value="1"/>
</dbReference>
<dbReference type="PANTHER" id="PTHR37293:SF6">
    <property type="entry name" value="DNA REPLICATION PROTEIN DNAD"/>
    <property type="match status" value="1"/>
</dbReference>
<dbReference type="InterPro" id="IPR053843">
    <property type="entry name" value="DnaD_N"/>
</dbReference>
<gene>
    <name evidence="4" type="ORF">ACFSUE_16810</name>
</gene>
<comment type="caution">
    <text evidence="4">The sequence shown here is derived from an EMBL/GenBank/DDBJ whole genome shotgun (WGS) entry which is preliminary data.</text>
</comment>
<feature type="domain" description="DnaD N-terminal" evidence="3">
    <location>
        <begin position="17"/>
        <end position="108"/>
    </location>
</feature>
<keyword evidence="5" id="KW-1185">Reference proteome</keyword>
<feature type="domain" description="DnaB/C C-terminal" evidence="2">
    <location>
        <begin position="127"/>
        <end position="198"/>
    </location>
</feature>
<dbReference type="InterPro" id="IPR006343">
    <property type="entry name" value="DnaB/C_C"/>
</dbReference>
<evidence type="ECO:0000259" key="2">
    <source>
        <dbReference type="Pfam" id="PF07261"/>
    </source>
</evidence>
<accession>A0ABW5S7G5</accession>
<dbReference type="InterPro" id="IPR036388">
    <property type="entry name" value="WH-like_DNA-bd_sf"/>
</dbReference>
<dbReference type="Gene3D" id="1.10.10.630">
    <property type="entry name" value="DnaD domain-like"/>
    <property type="match status" value="1"/>
</dbReference>
<reference evidence="5" key="1">
    <citation type="journal article" date="2019" name="Int. J. Syst. Evol. Microbiol.">
        <title>The Global Catalogue of Microorganisms (GCM) 10K type strain sequencing project: providing services to taxonomists for standard genome sequencing and annotation.</title>
        <authorList>
            <consortium name="The Broad Institute Genomics Platform"/>
            <consortium name="The Broad Institute Genome Sequencing Center for Infectious Disease"/>
            <person name="Wu L."/>
            <person name="Ma J."/>
        </authorList>
    </citation>
    <scope>NUCLEOTIDE SEQUENCE [LARGE SCALE GENOMIC DNA]</scope>
    <source>
        <strain evidence="5">TISTR 2466</strain>
    </source>
</reference>
<evidence type="ECO:0000313" key="4">
    <source>
        <dbReference type="EMBL" id="MFD2695269.1"/>
    </source>
</evidence>
<dbReference type="Proteomes" id="UP001597399">
    <property type="component" value="Unassembled WGS sequence"/>
</dbReference>
<dbReference type="RefSeq" id="WP_253061053.1">
    <property type="nucleotide sequence ID" value="NZ_JAMXWM010000007.1"/>
</dbReference>
<dbReference type="Pfam" id="PF07261">
    <property type="entry name" value="DnaB_2"/>
    <property type="match status" value="1"/>
</dbReference>
<evidence type="ECO:0000256" key="1">
    <source>
        <dbReference type="ARBA" id="ARBA00093462"/>
    </source>
</evidence>
<dbReference type="EMBL" id="JBHUMQ010000039">
    <property type="protein sequence ID" value="MFD2695269.1"/>
    <property type="molecule type" value="Genomic_DNA"/>
</dbReference>
<protein>
    <submittedName>
        <fullName evidence="4">DnaD domain-containing protein</fullName>
    </submittedName>
</protein>
<proteinExistence type="inferred from homology"/>
<evidence type="ECO:0000313" key="5">
    <source>
        <dbReference type="Proteomes" id="UP001597399"/>
    </source>
</evidence>
<dbReference type="NCBIfam" id="TIGR01446">
    <property type="entry name" value="DnaD_dom"/>
    <property type="match status" value="1"/>
</dbReference>
<evidence type="ECO:0000259" key="3">
    <source>
        <dbReference type="Pfam" id="PF21984"/>
    </source>
</evidence>
<dbReference type="Gene3D" id="1.10.10.10">
    <property type="entry name" value="Winged helix-like DNA-binding domain superfamily/Winged helix DNA-binding domain"/>
    <property type="match status" value="1"/>
</dbReference>
<dbReference type="InterPro" id="IPR053162">
    <property type="entry name" value="DnaD"/>
</dbReference>